<evidence type="ECO:0000313" key="3">
    <source>
        <dbReference type="Proteomes" id="UP000887116"/>
    </source>
</evidence>
<feature type="region of interest" description="Disordered" evidence="1">
    <location>
        <begin position="1"/>
        <end position="48"/>
    </location>
</feature>
<dbReference type="EMBL" id="BMAO01031931">
    <property type="protein sequence ID" value="GFQ78678.1"/>
    <property type="molecule type" value="Genomic_DNA"/>
</dbReference>
<feature type="compositionally biased region" description="Polar residues" evidence="1">
    <location>
        <begin position="1"/>
        <end position="25"/>
    </location>
</feature>
<reference evidence="2" key="1">
    <citation type="submission" date="2020-07" db="EMBL/GenBank/DDBJ databases">
        <title>Multicomponent nature underlies the extraordinary mechanical properties of spider dragline silk.</title>
        <authorList>
            <person name="Kono N."/>
            <person name="Nakamura H."/>
            <person name="Mori M."/>
            <person name="Yoshida Y."/>
            <person name="Ohtoshi R."/>
            <person name="Malay A.D."/>
            <person name="Moran D.A.P."/>
            <person name="Tomita M."/>
            <person name="Numata K."/>
            <person name="Arakawa K."/>
        </authorList>
    </citation>
    <scope>NUCLEOTIDE SEQUENCE</scope>
</reference>
<sequence length="74" mass="8392">MTSLVNTYPILQQPMAQPQNATSRWHQPKEGSWRQTERANNAKRSLQHPQIVKGNVIGIHPQRTAGSVLRDYSS</sequence>
<comment type="caution">
    <text evidence="2">The sequence shown here is derived from an EMBL/GenBank/DDBJ whole genome shotgun (WGS) entry which is preliminary data.</text>
</comment>
<organism evidence="2 3">
    <name type="scientific">Trichonephila clavata</name>
    <name type="common">Joro spider</name>
    <name type="synonym">Nephila clavata</name>
    <dbReference type="NCBI Taxonomy" id="2740835"/>
    <lineage>
        <taxon>Eukaryota</taxon>
        <taxon>Metazoa</taxon>
        <taxon>Ecdysozoa</taxon>
        <taxon>Arthropoda</taxon>
        <taxon>Chelicerata</taxon>
        <taxon>Arachnida</taxon>
        <taxon>Araneae</taxon>
        <taxon>Araneomorphae</taxon>
        <taxon>Entelegynae</taxon>
        <taxon>Araneoidea</taxon>
        <taxon>Nephilidae</taxon>
        <taxon>Trichonephila</taxon>
    </lineage>
</organism>
<dbReference type="AlphaFoldDB" id="A0A8X6KQ78"/>
<proteinExistence type="predicted"/>
<accession>A0A8X6KQ78</accession>
<evidence type="ECO:0000256" key="1">
    <source>
        <dbReference type="SAM" id="MobiDB-lite"/>
    </source>
</evidence>
<feature type="compositionally biased region" description="Polar residues" evidence="1">
    <location>
        <begin position="38"/>
        <end position="48"/>
    </location>
</feature>
<gene>
    <name evidence="2" type="ORF">TNCT_480791</name>
</gene>
<name>A0A8X6KQ78_TRICU</name>
<evidence type="ECO:0000313" key="2">
    <source>
        <dbReference type="EMBL" id="GFQ78678.1"/>
    </source>
</evidence>
<feature type="compositionally biased region" description="Basic and acidic residues" evidence="1">
    <location>
        <begin position="27"/>
        <end position="37"/>
    </location>
</feature>
<dbReference type="Proteomes" id="UP000887116">
    <property type="component" value="Unassembled WGS sequence"/>
</dbReference>
<keyword evidence="3" id="KW-1185">Reference proteome</keyword>
<protein>
    <submittedName>
        <fullName evidence="2">Uncharacterized protein</fullName>
    </submittedName>
</protein>